<protein>
    <recommendedName>
        <fullName evidence="3">Probable chemoreceptor glutamine deamidase CheD</fullName>
        <ecNumber evidence="3">3.5.1.44</ecNumber>
    </recommendedName>
</protein>
<dbReference type="EC" id="3.5.1.44" evidence="3"/>
<comment type="caution">
    <text evidence="4">The sequence shown here is derived from an EMBL/GenBank/DDBJ whole genome shotgun (WGS) entry which is preliminary data.</text>
</comment>
<dbReference type="EMBL" id="SRMF01000001">
    <property type="protein sequence ID" value="TGG95784.1"/>
    <property type="molecule type" value="Genomic_DNA"/>
</dbReference>
<organism evidence="4 5">
    <name type="scientific">Natronospirillum operosum</name>
    <dbReference type="NCBI Taxonomy" id="2759953"/>
    <lineage>
        <taxon>Bacteria</taxon>
        <taxon>Pseudomonadati</taxon>
        <taxon>Pseudomonadota</taxon>
        <taxon>Gammaproteobacteria</taxon>
        <taxon>Oceanospirillales</taxon>
        <taxon>Natronospirillaceae</taxon>
        <taxon>Natronospirillum</taxon>
    </lineage>
</organism>
<dbReference type="InterPro" id="IPR005659">
    <property type="entry name" value="Chemorcpt_Glu_NH3ase_CheD"/>
</dbReference>
<dbReference type="PANTHER" id="PTHR35147:SF3">
    <property type="entry name" value="CHEMORECEPTOR GLUTAMINE DEAMIDASE CHED 1-RELATED"/>
    <property type="match status" value="1"/>
</dbReference>
<dbReference type="SUPFAM" id="SSF64438">
    <property type="entry name" value="CNF1/YfiH-like putative cysteine hydrolases"/>
    <property type="match status" value="1"/>
</dbReference>
<evidence type="ECO:0000313" key="5">
    <source>
        <dbReference type="Proteomes" id="UP000297475"/>
    </source>
</evidence>
<dbReference type="Pfam" id="PF03975">
    <property type="entry name" value="CheD"/>
    <property type="match status" value="1"/>
</dbReference>
<evidence type="ECO:0000256" key="2">
    <source>
        <dbReference type="ARBA" id="ARBA00022801"/>
    </source>
</evidence>
<dbReference type="InterPro" id="IPR011324">
    <property type="entry name" value="Cytotoxic_necrot_fac-like_cat"/>
</dbReference>
<dbReference type="HAMAP" id="MF_01440">
    <property type="entry name" value="CheD"/>
    <property type="match status" value="1"/>
</dbReference>
<evidence type="ECO:0000313" key="4">
    <source>
        <dbReference type="EMBL" id="TGG95784.1"/>
    </source>
</evidence>
<dbReference type="CDD" id="cd16352">
    <property type="entry name" value="CheD"/>
    <property type="match status" value="1"/>
</dbReference>
<reference evidence="4 5" key="1">
    <citation type="submission" date="2019-04" db="EMBL/GenBank/DDBJ databases">
        <title>Natronospirillum operosus gen. nov., sp. nov., a haloalkaliphilic satellite isolated from decaying biomass of laboratory culture of cyanobacterium Geitlerinema sp. and proposal of Natronospirillaceae fam. nov. and Saccharospirillaceae fam. nov.</title>
        <authorList>
            <person name="Kevbrin V."/>
            <person name="Boltyanskaya Y."/>
            <person name="Koziaeva V."/>
            <person name="Grouzdev D.S."/>
            <person name="Park M."/>
            <person name="Cho J."/>
        </authorList>
    </citation>
    <scope>NUCLEOTIDE SEQUENCE [LARGE SCALE GENOMIC DNA]</scope>
    <source>
        <strain evidence="4 5">G-116</strain>
    </source>
</reference>
<proteinExistence type="inferred from homology"/>
<dbReference type="RefSeq" id="WP_135481732.1">
    <property type="nucleotide sequence ID" value="NZ_SRMF01000001.1"/>
</dbReference>
<sequence length="173" mass="18624">MTTVSHSGIDIFLHPGEWYFGDRHTRIQTTLGSCVAVTLWHSKLKLGGMCHYMLPGKEQPGATLNARYGHDALQLLMAEIGRQGTHPSNYEAKLFGGASMFETGPGGSSVARRNIMAAEELVQHHGLSVLARSLGGSGYRQLVFDIATGDVWLRQGEGRTEEVQAGSVSGDVA</sequence>
<accession>A0A4Z0WD35</accession>
<comment type="function">
    <text evidence="3">Probably deamidates glutamine residues to glutamate on methyl-accepting chemotaxis receptors (MCPs), playing an important role in chemotaxis.</text>
</comment>
<dbReference type="Gene3D" id="3.30.1330.200">
    <property type="match status" value="1"/>
</dbReference>
<keyword evidence="5" id="KW-1185">Reference proteome</keyword>
<comment type="catalytic activity">
    <reaction evidence="3">
        <text>L-glutaminyl-[protein] + H2O = L-glutamyl-[protein] + NH4(+)</text>
        <dbReference type="Rhea" id="RHEA:16441"/>
        <dbReference type="Rhea" id="RHEA-COMP:10207"/>
        <dbReference type="Rhea" id="RHEA-COMP:10208"/>
        <dbReference type="ChEBI" id="CHEBI:15377"/>
        <dbReference type="ChEBI" id="CHEBI:28938"/>
        <dbReference type="ChEBI" id="CHEBI:29973"/>
        <dbReference type="ChEBI" id="CHEBI:30011"/>
        <dbReference type="EC" id="3.5.1.44"/>
    </reaction>
</comment>
<evidence type="ECO:0000256" key="3">
    <source>
        <dbReference type="HAMAP-Rule" id="MF_01440"/>
    </source>
</evidence>
<dbReference type="GO" id="GO:0050568">
    <property type="term" value="F:protein-glutamine glutaminase activity"/>
    <property type="evidence" value="ECO:0007669"/>
    <property type="project" value="UniProtKB-UniRule"/>
</dbReference>
<dbReference type="AlphaFoldDB" id="A0A4Z0WD35"/>
<keyword evidence="1 3" id="KW-0145">Chemotaxis</keyword>
<gene>
    <name evidence="3" type="primary">cheD</name>
    <name evidence="4" type="ORF">E4656_05085</name>
</gene>
<dbReference type="Proteomes" id="UP000297475">
    <property type="component" value="Unassembled WGS sequence"/>
</dbReference>
<comment type="similarity">
    <text evidence="3">Belongs to the CheD family.</text>
</comment>
<dbReference type="OrthoDB" id="9807202at2"/>
<dbReference type="PANTHER" id="PTHR35147">
    <property type="entry name" value="CHEMORECEPTOR GLUTAMINE DEAMIDASE CHED-RELATED"/>
    <property type="match status" value="1"/>
</dbReference>
<dbReference type="GO" id="GO:0006935">
    <property type="term" value="P:chemotaxis"/>
    <property type="evidence" value="ECO:0007669"/>
    <property type="project" value="UniProtKB-UniRule"/>
</dbReference>
<keyword evidence="2 3" id="KW-0378">Hydrolase</keyword>
<name>A0A4Z0WD35_9GAMM</name>
<evidence type="ECO:0000256" key="1">
    <source>
        <dbReference type="ARBA" id="ARBA00022500"/>
    </source>
</evidence>
<dbReference type="InterPro" id="IPR038592">
    <property type="entry name" value="CheD-like_sf"/>
</dbReference>